<reference evidence="3 4" key="1">
    <citation type="journal article" date="2016" name="Genome Biol. Evol.">
        <title>Divergent and convergent evolution of fungal pathogenicity.</title>
        <authorList>
            <person name="Shang Y."/>
            <person name="Xiao G."/>
            <person name="Zheng P."/>
            <person name="Cen K."/>
            <person name="Zhan S."/>
            <person name="Wang C."/>
        </authorList>
    </citation>
    <scope>NUCLEOTIDE SEQUENCE [LARGE SCALE GENOMIC DNA]</scope>
    <source>
        <strain evidence="3 4">RCEF 264</strain>
    </source>
</reference>
<keyword evidence="4" id="KW-1185">Reference proteome</keyword>
<keyword evidence="2" id="KW-1133">Transmembrane helix</keyword>
<protein>
    <submittedName>
        <fullName evidence="3">Uncharacterized protein</fullName>
    </submittedName>
</protein>
<dbReference type="OrthoDB" id="10578439at2759"/>
<gene>
    <name evidence="3" type="ORF">SPI_05644</name>
</gene>
<keyword evidence="2" id="KW-0472">Membrane</keyword>
<evidence type="ECO:0000313" key="3">
    <source>
        <dbReference type="EMBL" id="OAA60520.1"/>
    </source>
</evidence>
<name>A0A167TEC1_9HYPO</name>
<evidence type="ECO:0000256" key="1">
    <source>
        <dbReference type="SAM" id="MobiDB-lite"/>
    </source>
</evidence>
<evidence type="ECO:0000313" key="4">
    <source>
        <dbReference type="Proteomes" id="UP000076874"/>
    </source>
</evidence>
<accession>A0A167TEC1</accession>
<keyword evidence="2" id="KW-0812">Transmembrane</keyword>
<proteinExistence type="predicted"/>
<dbReference type="Proteomes" id="UP000076874">
    <property type="component" value="Unassembled WGS sequence"/>
</dbReference>
<dbReference type="EMBL" id="AZHD01000009">
    <property type="protein sequence ID" value="OAA60520.1"/>
    <property type="molecule type" value="Genomic_DNA"/>
</dbReference>
<feature type="transmembrane region" description="Helical" evidence="2">
    <location>
        <begin position="127"/>
        <end position="149"/>
    </location>
</feature>
<sequence>MDNSRPADSSKTAGDVKEREGQQNSEAAGGSGEADYAEFDPHAGPQVVDVVGGAPPLPLASGGRNEIGWIGGETNNYEERSDIGRSGDNADGDENTGRFDKSQGSPLPAARKNWLARLGRWARRKPYFAAAAVSLAVGVLALIILPVVLHALSINGDLKQDVVCHELFVLQRNRYVEPADPQWNYDSKWTTNVSYMGVDGSGGASWPYKLYASPSAAACCTMCFADFPLGCQGWAFLPWDDTPVPCTVVYGWNASDGVSTACPNGKAMMIFSSDTSHAGSVGGAGPCGL</sequence>
<feature type="compositionally biased region" description="Polar residues" evidence="1">
    <location>
        <begin position="1"/>
        <end position="12"/>
    </location>
</feature>
<dbReference type="AlphaFoldDB" id="A0A167TEC1"/>
<evidence type="ECO:0000256" key="2">
    <source>
        <dbReference type="SAM" id="Phobius"/>
    </source>
</evidence>
<organism evidence="3 4">
    <name type="scientific">Niveomyces insectorum RCEF 264</name>
    <dbReference type="NCBI Taxonomy" id="1081102"/>
    <lineage>
        <taxon>Eukaryota</taxon>
        <taxon>Fungi</taxon>
        <taxon>Dikarya</taxon>
        <taxon>Ascomycota</taxon>
        <taxon>Pezizomycotina</taxon>
        <taxon>Sordariomycetes</taxon>
        <taxon>Hypocreomycetidae</taxon>
        <taxon>Hypocreales</taxon>
        <taxon>Cordycipitaceae</taxon>
        <taxon>Niveomyces</taxon>
    </lineage>
</organism>
<comment type="caution">
    <text evidence="3">The sequence shown here is derived from an EMBL/GenBank/DDBJ whole genome shotgun (WGS) entry which is preliminary data.</text>
</comment>
<feature type="region of interest" description="Disordered" evidence="1">
    <location>
        <begin position="1"/>
        <end position="107"/>
    </location>
</feature>